<name>A0A4Z0WA00_9GAMM</name>
<keyword evidence="2" id="KW-0489">Methyltransferase</keyword>
<protein>
    <submittedName>
        <fullName evidence="2">Class I SAM-dependent methyltransferase</fullName>
    </submittedName>
</protein>
<dbReference type="Gene3D" id="3.40.50.150">
    <property type="entry name" value="Vaccinia Virus protein VP39"/>
    <property type="match status" value="1"/>
</dbReference>
<reference evidence="2 3" key="1">
    <citation type="submission" date="2019-04" db="EMBL/GenBank/DDBJ databases">
        <title>Natronospirillum operosus gen. nov., sp. nov., a haloalkaliphilic satellite isolated from decaying biomass of laboratory culture of cyanobacterium Geitlerinema sp. and proposal of Natronospirillaceae fam. nov. and Saccharospirillaceae fam. nov.</title>
        <authorList>
            <person name="Kevbrin V."/>
            <person name="Boltyanskaya Y."/>
            <person name="Koziaeva V."/>
            <person name="Grouzdev D.S."/>
            <person name="Park M."/>
            <person name="Cho J."/>
        </authorList>
    </citation>
    <scope>NUCLEOTIDE SEQUENCE [LARGE SCALE GENOMIC DNA]</scope>
    <source>
        <strain evidence="2 3">G-116</strain>
    </source>
</reference>
<sequence length="202" mass="22726">MRSKRWAEYYRHHERRPVSPLLKRAMTHLPAQPQPRQAVDLGCGSGSETRFLLEAGWDVFAVDQEPGAIERVRNLQPADSTARLETKVSSFEALDTLPESMLIHAGLSLPFCHPRSFPELWRLILSALGPGGVFVGHLFGDRDGWSANPNLTFHTAEEVAELLTDLNIHYLHEVDEDGSSMQGPKHWHRFDIVATSIQAEVK</sequence>
<dbReference type="OrthoDB" id="9804312at2"/>
<dbReference type="InterPro" id="IPR029063">
    <property type="entry name" value="SAM-dependent_MTases_sf"/>
</dbReference>
<dbReference type="InterPro" id="IPR041698">
    <property type="entry name" value="Methyltransf_25"/>
</dbReference>
<organism evidence="2 3">
    <name type="scientific">Natronospirillum operosum</name>
    <dbReference type="NCBI Taxonomy" id="2759953"/>
    <lineage>
        <taxon>Bacteria</taxon>
        <taxon>Pseudomonadati</taxon>
        <taxon>Pseudomonadota</taxon>
        <taxon>Gammaproteobacteria</taxon>
        <taxon>Oceanospirillales</taxon>
        <taxon>Natronospirillaceae</taxon>
        <taxon>Natronospirillum</taxon>
    </lineage>
</organism>
<accession>A0A4Z0WA00</accession>
<dbReference type="AlphaFoldDB" id="A0A4Z0WA00"/>
<evidence type="ECO:0000313" key="2">
    <source>
        <dbReference type="EMBL" id="TGG92973.1"/>
    </source>
</evidence>
<dbReference type="GO" id="GO:0008168">
    <property type="term" value="F:methyltransferase activity"/>
    <property type="evidence" value="ECO:0007669"/>
    <property type="project" value="UniProtKB-KW"/>
</dbReference>
<dbReference type="SUPFAM" id="SSF53335">
    <property type="entry name" value="S-adenosyl-L-methionine-dependent methyltransferases"/>
    <property type="match status" value="1"/>
</dbReference>
<evidence type="ECO:0000313" key="3">
    <source>
        <dbReference type="Proteomes" id="UP000297475"/>
    </source>
</evidence>
<feature type="domain" description="Methyltransferase" evidence="1">
    <location>
        <begin position="39"/>
        <end position="132"/>
    </location>
</feature>
<comment type="caution">
    <text evidence="2">The sequence shown here is derived from an EMBL/GenBank/DDBJ whole genome shotgun (WGS) entry which is preliminary data.</text>
</comment>
<dbReference type="Proteomes" id="UP000297475">
    <property type="component" value="Unassembled WGS sequence"/>
</dbReference>
<keyword evidence="3" id="KW-1185">Reference proteome</keyword>
<dbReference type="CDD" id="cd02440">
    <property type="entry name" value="AdoMet_MTases"/>
    <property type="match status" value="1"/>
</dbReference>
<dbReference type="EMBL" id="SRMF01000004">
    <property type="protein sequence ID" value="TGG92973.1"/>
    <property type="molecule type" value="Genomic_DNA"/>
</dbReference>
<proteinExistence type="predicted"/>
<evidence type="ECO:0000259" key="1">
    <source>
        <dbReference type="Pfam" id="PF13649"/>
    </source>
</evidence>
<keyword evidence="2" id="KW-0808">Transferase</keyword>
<dbReference type="Pfam" id="PF13649">
    <property type="entry name" value="Methyltransf_25"/>
    <property type="match status" value="1"/>
</dbReference>
<dbReference type="GO" id="GO:0032259">
    <property type="term" value="P:methylation"/>
    <property type="evidence" value="ECO:0007669"/>
    <property type="project" value="UniProtKB-KW"/>
</dbReference>
<gene>
    <name evidence="2" type="ORF">E4656_11905</name>
</gene>